<dbReference type="KEGG" id="dvu:DVU_1010"/>
<gene>
    <name evidence="1" type="ordered locus">DVU_1010</name>
</gene>
<dbReference type="AlphaFoldDB" id="Q72DB9"/>
<dbReference type="EnsemblBacteria" id="AAS95490">
    <property type="protein sequence ID" value="AAS95490"/>
    <property type="gene ID" value="DVU_1010"/>
</dbReference>
<organism evidence="1 2">
    <name type="scientific">Nitratidesulfovibrio vulgaris (strain ATCC 29579 / DSM 644 / CCUG 34227 / NCIMB 8303 / VKM B-1760 / Hildenborough)</name>
    <name type="common">Desulfovibrio vulgaris</name>
    <dbReference type="NCBI Taxonomy" id="882"/>
    <lineage>
        <taxon>Bacteria</taxon>
        <taxon>Pseudomonadati</taxon>
        <taxon>Thermodesulfobacteriota</taxon>
        <taxon>Desulfovibrionia</taxon>
        <taxon>Desulfovibrionales</taxon>
        <taxon>Desulfovibrionaceae</taxon>
        <taxon>Nitratidesulfovibrio</taxon>
    </lineage>
</organism>
<name>Q72DB9_NITV2</name>
<keyword evidence="2" id="KW-1185">Reference proteome</keyword>
<sequence length="67" mass="7616">MDDFWFCMAERIRFDENTHLYCIENDIAGVRITVPLAAICTEERRCLGCDALTVVSANSISQYFCCA</sequence>
<reference evidence="1 2" key="1">
    <citation type="journal article" date="2004" name="Nat. Biotechnol.">
        <title>The genome sequence of the anaerobic, sulfate-reducing bacterium Desulfovibrio vulgaris Hildenborough.</title>
        <authorList>
            <person name="Heidelberg J.F."/>
            <person name="Seshadri R."/>
            <person name="Haveman S.A."/>
            <person name="Hemme C.L."/>
            <person name="Paulsen I.T."/>
            <person name="Kolonay J.F."/>
            <person name="Eisen J.A."/>
            <person name="Ward N."/>
            <person name="Methe B."/>
            <person name="Brinkac L.M."/>
            <person name="Daugherty S.C."/>
            <person name="Deboy R.T."/>
            <person name="Dodson R.J."/>
            <person name="Durkin A.S."/>
            <person name="Madupu R."/>
            <person name="Nelson W.C."/>
            <person name="Sullivan S.A."/>
            <person name="Fouts D."/>
            <person name="Haft D.H."/>
            <person name="Selengut J."/>
            <person name="Peterson J.D."/>
            <person name="Davidsen T.M."/>
            <person name="Zafar N."/>
            <person name="Zhou L."/>
            <person name="Radune D."/>
            <person name="Dimitrov G."/>
            <person name="Hance M."/>
            <person name="Tran K."/>
            <person name="Khouri H."/>
            <person name="Gill J."/>
            <person name="Utterback T.R."/>
            <person name="Feldblyum T.V."/>
            <person name="Wall J.D."/>
            <person name="Voordouw G."/>
            <person name="Fraser C.M."/>
        </authorList>
    </citation>
    <scope>NUCLEOTIDE SEQUENCE [LARGE SCALE GENOMIC DNA]</scope>
    <source>
        <strain evidence="2">ATCC 29579 / DSM 644 / NCIMB 8303 / VKM B-1760 / Hildenborough</strain>
    </source>
</reference>
<dbReference type="Proteomes" id="UP000002194">
    <property type="component" value="Chromosome"/>
</dbReference>
<dbReference type="PaxDb" id="882-DVU_1010"/>
<protein>
    <submittedName>
        <fullName evidence="1">Uncharacterized protein</fullName>
    </submittedName>
</protein>
<dbReference type="HOGENOM" id="CLU_2805535_0_0_7"/>
<evidence type="ECO:0000313" key="2">
    <source>
        <dbReference type="Proteomes" id="UP000002194"/>
    </source>
</evidence>
<dbReference type="EMBL" id="AE017285">
    <property type="protein sequence ID" value="AAS95490.1"/>
    <property type="molecule type" value="Genomic_DNA"/>
</dbReference>
<evidence type="ECO:0000313" key="1">
    <source>
        <dbReference type="EMBL" id="AAS95490.1"/>
    </source>
</evidence>
<accession>Q72DB9</accession>
<proteinExistence type="predicted"/>